<feature type="compositionally biased region" description="Basic and acidic residues" evidence="4">
    <location>
        <begin position="349"/>
        <end position="372"/>
    </location>
</feature>
<evidence type="ECO:0000259" key="5">
    <source>
        <dbReference type="Pfam" id="PF07557"/>
    </source>
</evidence>
<proteinExistence type="evidence at transcript level"/>
<feature type="domain" description="Shugoshin C-terminal" evidence="5">
    <location>
        <begin position="405"/>
        <end position="425"/>
    </location>
</feature>
<evidence type="ECO:0000313" key="6">
    <source>
        <dbReference type="EMBL" id="CAB3262040.1"/>
    </source>
</evidence>
<feature type="compositionally biased region" description="Basic and acidic residues" evidence="4">
    <location>
        <begin position="383"/>
        <end position="399"/>
    </location>
</feature>
<comment type="similarity">
    <text evidence="1">Belongs to the shugoshin family.</text>
</comment>
<evidence type="ECO:0000256" key="4">
    <source>
        <dbReference type="SAM" id="MobiDB-lite"/>
    </source>
</evidence>
<evidence type="ECO:0000256" key="3">
    <source>
        <dbReference type="SAM" id="Coils"/>
    </source>
</evidence>
<reference evidence="6" key="1">
    <citation type="submission" date="2020-04" db="EMBL/GenBank/DDBJ databases">
        <authorList>
            <person name="Neveu A P."/>
        </authorList>
    </citation>
    <scope>NUCLEOTIDE SEQUENCE</scope>
    <source>
        <tissue evidence="6">Whole embryo</tissue>
    </source>
</reference>
<dbReference type="Pfam" id="PF07557">
    <property type="entry name" value="Shugoshin_C"/>
    <property type="match status" value="1"/>
</dbReference>
<feature type="compositionally biased region" description="Basic and acidic residues" evidence="4">
    <location>
        <begin position="7"/>
        <end position="39"/>
    </location>
</feature>
<dbReference type="AlphaFoldDB" id="A0A6F9DG79"/>
<organism evidence="6">
    <name type="scientific">Phallusia mammillata</name>
    <dbReference type="NCBI Taxonomy" id="59560"/>
    <lineage>
        <taxon>Eukaryota</taxon>
        <taxon>Metazoa</taxon>
        <taxon>Chordata</taxon>
        <taxon>Tunicata</taxon>
        <taxon>Ascidiacea</taxon>
        <taxon>Phlebobranchia</taxon>
        <taxon>Ascidiidae</taxon>
        <taxon>Phallusia</taxon>
    </lineage>
</organism>
<gene>
    <name evidence="6" type="primary">LOC100177943-001</name>
</gene>
<evidence type="ECO:0000256" key="1">
    <source>
        <dbReference type="ARBA" id="ARBA00010845"/>
    </source>
</evidence>
<dbReference type="InterPro" id="IPR011515">
    <property type="entry name" value="Shugoshin_C"/>
</dbReference>
<dbReference type="GO" id="GO:0045132">
    <property type="term" value="P:meiotic chromosome segregation"/>
    <property type="evidence" value="ECO:0007669"/>
    <property type="project" value="InterPro"/>
</dbReference>
<accession>A0A6F9DG79</accession>
<dbReference type="GO" id="GO:0005634">
    <property type="term" value="C:nucleus"/>
    <property type="evidence" value="ECO:0007669"/>
    <property type="project" value="InterPro"/>
</dbReference>
<keyword evidence="3" id="KW-0175">Coiled coil</keyword>
<evidence type="ECO:0000256" key="2">
    <source>
        <dbReference type="ARBA" id="ARBA00022829"/>
    </source>
</evidence>
<feature type="region of interest" description="Disordered" evidence="4">
    <location>
        <begin position="318"/>
        <end position="437"/>
    </location>
</feature>
<protein>
    <submittedName>
        <fullName evidence="6">Uncharacterized protein LOC100177943</fullName>
    </submittedName>
</protein>
<sequence length="437" mass="50155">MDIEENLDQRRSTYKDIVRKARQNKKDKDKSHSSLNKREIKFLRNKKKDGKDSFVMRQLAAMAEKNKQLATSLVQSKHLNNEMEQSLMDTQHTQMAMLMKYNSKQVEMEDMQEKLLKAETQNKRLSRLLTDVRRLLDENLICDDEGLDQSNISEQSLKTQKPQRIKIFFDEKTTNTQLNKSDGLEEKSIVDEEINLSNKSTEVEMLNNSCDRQSIVISDTSFDPDNFMFDFEEQAENLDNSTAPCPATNGKRRTSHFAFQPKSGKKHKRSSNQSPRKANTETEVTDIPEDTPAAHNLSIATPLAPRLSTAKCLTLTKLDNNANQQNPEKPAGGKTKRARKSRKSTKAVNVEEEKPNKKIKLESIEENKENKSVRKTWPLSEPEDTKSKQTRRSESKNEPQESGGRSRRNKKQINYLEPSLGKKLRQGDKIGDGWLTK</sequence>
<feature type="coiled-coil region" evidence="3">
    <location>
        <begin position="101"/>
        <end position="138"/>
    </location>
</feature>
<keyword evidence="2" id="KW-0159">Chromosome partition</keyword>
<feature type="compositionally biased region" description="Polar residues" evidence="4">
    <location>
        <begin position="318"/>
        <end position="327"/>
    </location>
</feature>
<feature type="region of interest" description="Disordered" evidence="4">
    <location>
        <begin position="239"/>
        <end position="293"/>
    </location>
</feature>
<dbReference type="EMBL" id="LR786550">
    <property type="protein sequence ID" value="CAB3262040.1"/>
    <property type="molecule type" value="mRNA"/>
</dbReference>
<dbReference type="GO" id="GO:0000775">
    <property type="term" value="C:chromosome, centromeric region"/>
    <property type="evidence" value="ECO:0007669"/>
    <property type="project" value="InterPro"/>
</dbReference>
<feature type="compositionally biased region" description="Basic residues" evidence="4">
    <location>
        <begin position="334"/>
        <end position="345"/>
    </location>
</feature>
<feature type="region of interest" description="Disordered" evidence="4">
    <location>
        <begin position="1"/>
        <end position="39"/>
    </location>
</feature>
<name>A0A6F9DG79_9ASCI</name>